<sequence>MSREIYEIYSPRNDSEEKTVDFVVDKYFYGSLLKSQDTSQPFQPSAIYDKNSEFYESFSIHGSSKNTISLSIVNQNVRKRKKNLTRPTSSHRI</sequence>
<dbReference type="AlphaFoldDB" id="A0A8X6UAP7"/>
<accession>A0A8X6UAP7</accession>
<reference evidence="1" key="1">
    <citation type="submission" date="2020-08" db="EMBL/GenBank/DDBJ databases">
        <title>Multicomponent nature underlies the extraordinary mechanical properties of spider dragline silk.</title>
        <authorList>
            <person name="Kono N."/>
            <person name="Nakamura H."/>
            <person name="Mori M."/>
            <person name="Yoshida Y."/>
            <person name="Ohtoshi R."/>
            <person name="Malay A.D."/>
            <person name="Moran D.A.P."/>
            <person name="Tomita M."/>
            <person name="Numata K."/>
            <person name="Arakawa K."/>
        </authorList>
    </citation>
    <scope>NUCLEOTIDE SEQUENCE</scope>
</reference>
<dbReference type="EMBL" id="BMAW01029110">
    <property type="protein sequence ID" value="GFU10541.1"/>
    <property type="molecule type" value="Genomic_DNA"/>
</dbReference>
<dbReference type="Proteomes" id="UP000887013">
    <property type="component" value="Unassembled WGS sequence"/>
</dbReference>
<proteinExistence type="predicted"/>
<organism evidence="1 2">
    <name type="scientific">Nephila pilipes</name>
    <name type="common">Giant wood spider</name>
    <name type="synonym">Nephila maculata</name>
    <dbReference type="NCBI Taxonomy" id="299642"/>
    <lineage>
        <taxon>Eukaryota</taxon>
        <taxon>Metazoa</taxon>
        <taxon>Ecdysozoa</taxon>
        <taxon>Arthropoda</taxon>
        <taxon>Chelicerata</taxon>
        <taxon>Arachnida</taxon>
        <taxon>Araneae</taxon>
        <taxon>Araneomorphae</taxon>
        <taxon>Entelegynae</taxon>
        <taxon>Araneoidea</taxon>
        <taxon>Nephilidae</taxon>
        <taxon>Nephila</taxon>
    </lineage>
</organism>
<evidence type="ECO:0000313" key="2">
    <source>
        <dbReference type="Proteomes" id="UP000887013"/>
    </source>
</evidence>
<name>A0A8X6UAP7_NEPPI</name>
<evidence type="ECO:0000313" key="1">
    <source>
        <dbReference type="EMBL" id="GFU10541.1"/>
    </source>
</evidence>
<comment type="caution">
    <text evidence="1">The sequence shown here is derived from an EMBL/GenBank/DDBJ whole genome shotgun (WGS) entry which is preliminary data.</text>
</comment>
<keyword evidence="2" id="KW-1185">Reference proteome</keyword>
<protein>
    <submittedName>
        <fullName evidence="1">Uncharacterized protein</fullName>
    </submittedName>
</protein>
<gene>
    <name evidence="1" type="ORF">NPIL_382281</name>
</gene>